<evidence type="ECO:0000313" key="5">
    <source>
        <dbReference type="Proteomes" id="UP000185473"/>
    </source>
</evidence>
<dbReference type="AlphaFoldDB" id="A0A1L6R8S5"/>
<gene>
    <name evidence="4" type="ORF">FOL01_0088</name>
</gene>
<dbReference type="Proteomes" id="UP000185473">
    <property type="component" value="Chromosome"/>
</dbReference>
<dbReference type="CDD" id="cd04301">
    <property type="entry name" value="NAT_SF"/>
    <property type="match status" value="1"/>
</dbReference>
<dbReference type="InterPro" id="IPR000182">
    <property type="entry name" value="GNAT_dom"/>
</dbReference>
<proteinExistence type="predicted"/>
<organism evidence="4 5">
    <name type="scientific">Weissella jogaejeotgali</name>
    <dbReference type="NCBI Taxonomy" id="1631871"/>
    <lineage>
        <taxon>Bacteria</taxon>
        <taxon>Bacillati</taxon>
        <taxon>Bacillota</taxon>
        <taxon>Bacilli</taxon>
        <taxon>Lactobacillales</taxon>
        <taxon>Lactobacillaceae</taxon>
        <taxon>Weissella</taxon>
    </lineage>
</organism>
<dbReference type="PROSITE" id="PS51186">
    <property type="entry name" value="GNAT"/>
    <property type="match status" value="1"/>
</dbReference>
<dbReference type="PANTHER" id="PTHR43072:SF23">
    <property type="entry name" value="UPF0039 PROTEIN C11D3.02C"/>
    <property type="match status" value="1"/>
</dbReference>
<protein>
    <submittedName>
        <fullName evidence="4">Phosphinothricin N-acetyltransferase</fullName>
    </submittedName>
</protein>
<sequence length="165" mass="18968">MSIHFKFAEKNDLPKIVAIYNQVIKLKNVTADLTPISVSDRETWFANSSHDKYPIWIITDDDKIVGWCSFEPFYGRAAYQHTAEVSIYIDEATRGNHIGTQTIQFLATQLKQRHLQNIVAYVFKQNIPSMTLFKKQGFEQWGLLPQVAEIDGNHLDLAILGKHFD</sequence>
<dbReference type="Pfam" id="PF13420">
    <property type="entry name" value="Acetyltransf_4"/>
    <property type="match status" value="1"/>
</dbReference>
<dbReference type="InterPro" id="IPR016181">
    <property type="entry name" value="Acyl_CoA_acyltransferase"/>
</dbReference>
<keyword evidence="5" id="KW-1185">Reference proteome</keyword>
<keyword evidence="2" id="KW-0012">Acyltransferase</keyword>
<evidence type="ECO:0000259" key="3">
    <source>
        <dbReference type="PROSITE" id="PS51186"/>
    </source>
</evidence>
<dbReference type="SUPFAM" id="SSF55729">
    <property type="entry name" value="Acyl-CoA N-acyltransferases (Nat)"/>
    <property type="match status" value="1"/>
</dbReference>
<feature type="domain" description="N-acetyltransferase" evidence="3">
    <location>
        <begin position="3"/>
        <end position="162"/>
    </location>
</feature>
<evidence type="ECO:0000256" key="2">
    <source>
        <dbReference type="ARBA" id="ARBA00023315"/>
    </source>
</evidence>
<dbReference type="KEGG" id="wjo:FOL01_0088"/>
<name>A0A1L6R8S5_9LACO</name>
<evidence type="ECO:0000256" key="1">
    <source>
        <dbReference type="ARBA" id="ARBA00022679"/>
    </source>
</evidence>
<reference evidence="4 5" key="1">
    <citation type="submission" date="2016-02" db="EMBL/GenBank/DDBJ databases">
        <title>Complete Genome Sequence of Weissella jogaejeotgali FOL01.</title>
        <authorList>
            <person name="Lee J.-H."/>
            <person name="Ku H.-J."/>
        </authorList>
    </citation>
    <scope>NUCLEOTIDE SEQUENCE [LARGE SCALE GENOMIC DNA]</scope>
    <source>
        <strain evidence="4 5">FOL01</strain>
    </source>
</reference>
<dbReference type="PANTHER" id="PTHR43072">
    <property type="entry name" value="N-ACETYLTRANSFERASE"/>
    <property type="match status" value="1"/>
</dbReference>
<dbReference type="STRING" id="1631871.FOL01_0088"/>
<accession>A0A1L6R8S5</accession>
<dbReference type="GO" id="GO:0016747">
    <property type="term" value="F:acyltransferase activity, transferring groups other than amino-acyl groups"/>
    <property type="evidence" value="ECO:0007669"/>
    <property type="project" value="InterPro"/>
</dbReference>
<evidence type="ECO:0000313" key="4">
    <source>
        <dbReference type="EMBL" id="APS40947.1"/>
    </source>
</evidence>
<dbReference type="EMBL" id="CP014332">
    <property type="protein sequence ID" value="APS40947.1"/>
    <property type="molecule type" value="Genomic_DNA"/>
</dbReference>
<keyword evidence="1 4" id="KW-0808">Transferase</keyword>
<dbReference type="RefSeq" id="WP_075268809.1">
    <property type="nucleotide sequence ID" value="NZ_CP014332.1"/>
</dbReference>
<dbReference type="OrthoDB" id="9798006at2"/>
<dbReference type="Gene3D" id="3.40.630.30">
    <property type="match status" value="1"/>
</dbReference>